<evidence type="ECO:0000313" key="13">
    <source>
        <dbReference type="EMBL" id="MFC3581799.1"/>
    </source>
</evidence>
<accession>A0ABV7SY19</accession>
<evidence type="ECO:0000256" key="7">
    <source>
        <dbReference type="ARBA" id="ARBA00022833"/>
    </source>
</evidence>
<keyword evidence="5" id="KW-0479">Metal-binding</keyword>
<dbReference type="Gene3D" id="3.30.2010.10">
    <property type="entry name" value="Metalloproteases ('zincins'), catalytic domain"/>
    <property type="match status" value="1"/>
</dbReference>
<feature type="transmembrane region" description="Helical" evidence="11">
    <location>
        <begin position="445"/>
        <end position="472"/>
    </location>
</feature>
<name>A0ABV7SY19_9SPHN</name>
<gene>
    <name evidence="13" type="ORF">ACFONA_16635</name>
</gene>
<feature type="transmembrane region" description="Helical" evidence="11">
    <location>
        <begin position="164"/>
        <end position="183"/>
    </location>
</feature>
<protein>
    <submittedName>
        <fullName evidence="13">M48 family metallopeptidase</fullName>
        <ecNumber evidence="13">3.4.24.-</ecNumber>
    </submittedName>
</protein>
<dbReference type="EC" id="3.4.24.-" evidence="13"/>
<keyword evidence="2" id="KW-1003">Cell membrane</keyword>
<evidence type="ECO:0000256" key="5">
    <source>
        <dbReference type="ARBA" id="ARBA00022723"/>
    </source>
</evidence>
<dbReference type="Proteomes" id="UP001595713">
    <property type="component" value="Unassembled WGS sequence"/>
</dbReference>
<evidence type="ECO:0000256" key="1">
    <source>
        <dbReference type="ARBA" id="ARBA00001947"/>
    </source>
</evidence>
<evidence type="ECO:0000313" key="14">
    <source>
        <dbReference type="Proteomes" id="UP001595713"/>
    </source>
</evidence>
<dbReference type="InterPro" id="IPR001915">
    <property type="entry name" value="Peptidase_M48"/>
</dbReference>
<keyword evidence="9" id="KW-0482">Metalloprotease</keyword>
<feature type="domain" description="Peptidase M48" evidence="12">
    <location>
        <begin position="60"/>
        <end position="267"/>
    </location>
</feature>
<sequence length="478" mass="53453">MILLLVDRQHTILTDPVAYALRYAAPLVLLAALVFWHIYRRHAQFVATALNVSFVERAQEPRFVAIAEEQCTALGVRLPRFGLIEAPEPNALTVGTGPSAGMIAVTRGLLDRLDDDELAAVLAHEASHIRQGDTRVLAANHALMRTAVLFQTHNVLRIEDWRQLWLPLVLPPVLILMIAGGAATQASMRYARWAQRGVRLSRDHIADGEAVRVTHFPEALVSALEKIGGHGAFRHSARVDGLLFDGRADREGGTHPTAADRIAAITALGRGLMDPGRRRRDTRRQPRLVPAGAFGRRAAPVAEPIEGRFHFEYDAEGKPLEEPPTPTMEMLWLQFTDRAAYKRWIHGLTAWYEWRASDQRNALGIAPRMILPLAAVAMFLTVFHWPADNDPAKFARVFDPAGAVGWASKIVDFEAPCDEMRFEQGRCKPGARPMSLAQQRQGADIILIVMPLLMFFFLYCAIFSPKTLLWLFRVKKER</sequence>
<comment type="caution">
    <text evidence="13">The sequence shown here is derived from an EMBL/GenBank/DDBJ whole genome shotgun (WGS) entry which is preliminary data.</text>
</comment>
<reference evidence="14" key="1">
    <citation type="journal article" date="2019" name="Int. J. Syst. Evol. Microbiol.">
        <title>The Global Catalogue of Microorganisms (GCM) 10K type strain sequencing project: providing services to taxonomists for standard genome sequencing and annotation.</title>
        <authorList>
            <consortium name="The Broad Institute Genomics Platform"/>
            <consortium name="The Broad Institute Genome Sequencing Center for Infectious Disease"/>
            <person name="Wu L."/>
            <person name="Ma J."/>
        </authorList>
    </citation>
    <scope>NUCLEOTIDE SEQUENCE [LARGE SCALE GENOMIC DNA]</scope>
    <source>
        <strain evidence="14">KCTC 42739</strain>
    </source>
</reference>
<organism evidence="13 14">
    <name type="scientific">Sphingomonas hylomeconis</name>
    <dbReference type="NCBI Taxonomy" id="1395958"/>
    <lineage>
        <taxon>Bacteria</taxon>
        <taxon>Pseudomonadati</taxon>
        <taxon>Pseudomonadota</taxon>
        <taxon>Alphaproteobacteria</taxon>
        <taxon>Sphingomonadales</taxon>
        <taxon>Sphingomonadaceae</taxon>
        <taxon>Sphingomonas</taxon>
    </lineage>
</organism>
<evidence type="ECO:0000259" key="12">
    <source>
        <dbReference type="Pfam" id="PF01435"/>
    </source>
</evidence>
<keyword evidence="3" id="KW-0645">Protease</keyword>
<keyword evidence="14" id="KW-1185">Reference proteome</keyword>
<evidence type="ECO:0000256" key="10">
    <source>
        <dbReference type="ARBA" id="ARBA00023136"/>
    </source>
</evidence>
<feature type="transmembrane region" description="Helical" evidence="11">
    <location>
        <begin position="20"/>
        <end position="39"/>
    </location>
</feature>
<dbReference type="EMBL" id="JBHRXP010000007">
    <property type="protein sequence ID" value="MFC3581799.1"/>
    <property type="molecule type" value="Genomic_DNA"/>
</dbReference>
<dbReference type="RefSeq" id="WP_261292370.1">
    <property type="nucleotide sequence ID" value="NZ_JANQBK010000001.1"/>
</dbReference>
<keyword evidence="4 11" id="KW-0812">Transmembrane</keyword>
<dbReference type="GO" id="GO:0016787">
    <property type="term" value="F:hydrolase activity"/>
    <property type="evidence" value="ECO:0007669"/>
    <property type="project" value="UniProtKB-KW"/>
</dbReference>
<keyword evidence="6 13" id="KW-0378">Hydrolase</keyword>
<proteinExistence type="predicted"/>
<evidence type="ECO:0000256" key="4">
    <source>
        <dbReference type="ARBA" id="ARBA00022692"/>
    </source>
</evidence>
<evidence type="ECO:0000256" key="8">
    <source>
        <dbReference type="ARBA" id="ARBA00022989"/>
    </source>
</evidence>
<evidence type="ECO:0000256" key="11">
    <source>
        <dbReference type="SAM" id="Phobius"/>
    </source>
</evidence>
<evidence type="ECO:0000256" key="6">
    <source>
        <dbReference type="ARBA" id="ARBA00022801"/>
    </source>
</evidence>
<dbReference type="PANTHER" id="PTHR43221:SF2">
    <property type="entry name" value="PROTEASE HTPX HOMOLOG"/>
    <property type="match status" value="1"/>
</dbReference>
<keyword evidence="8 11" id="KW-1133">Transmembrane helix</keyword>
<comment type="cofactor">
    <cofactor evidence="1">
        <name>Zn(2+)</name>
        <dbReference type="ChEBI" id="CHEBI:29105"/>
    </cofactor>
</comment>
<dbReference type="Pfam" id="PF01435">
    <property type="entry name" value="Peptidase_M48"/>
    <property type="match status" value="1"/>
</dbReference>
<dbReference type="InterPro" id="IPR050083">
    <property type="entry name" value="HtpX_protease"/>
</dbReference>
<evidence type="ECO:0000256" key="3">
    <source>
        <dbReference type="ARBA" id="ARBA00022670"/>
    </source>
</evidence>
<keyword evidence="10 11" id="KW-0472">Membrane</keyword>
<evidence type="ECO:0000256" key="2">
    <source>
        <dbReference type="ARBA" id="ARBA00022475"/>
    </source>
</evidence>
<evidence type="ECO:0000256" key="9">
    <source>
        <dbReference type="ARBA" id="ARBA00023049"/>
    </source>
</evidence>
<keyword evidence="7" id="KW-0862">Zinc</keyword>
<dbReference type="PANTHER" id="PTHR43221">
    <property type="entry name" value="PROTEASE HTPX"/>
    <property type="match status" value="1"/>
</dbReference>